<comment type="similarity">
    <text evidence="4">Belongs to the MsrA Met sulfoxide reductase family.</text>
</comment>
<feature type="active site" evidence="4">
    <location>
        <position position="33"/>
    </location>
</feature>
<evidence type="ECO:0000259" key="6">
    <source>
        <dbReference type="Pfam" id="PF01625"/>
    </source>
</evidence>
<dbReference type="RefSeq" id="WP_330144915.1">
    <property type="nucleotide sequence ID" value="NZ_JAZDQU010000001.1"/>
</dbReference>
<dbReference type="PANTHER" id="PTHR43774">
    <property type="entry name" value="PEPTIDE METHIONINE SULFOXIDE REDUCTASE"/>
    <property type="match status" value="1"/>
</dbReference>
<comment type="catalytic activity">
    <reaction evidence="3 4">
        <text>[thioredoxin]-disulfide + L-methionine + H2O = L-methionine (S)-S-oxide + [thioredoxin]-dithiol</text>
        <dbReference type="Rhea" id="RHEA:19993"/>
        <dbReference type="Rhea" id="RHEA-COMP:10698"/>
        <dbReference type="Rhea" id="RHEA-COMP:10700"/>
        <dbReference type="ChEBI" id="CHEBI:15377"/>
        <dbReference type="ChEBI" id="CHEBI:29950"/>
        <dbReference type="ChEBI" id="CHEBI:50058"/>
        <dbReference type="ChEBI" id="CHEBI:57844"/>
        <dbReference type="ChEBI" id="CHEBI:58772"/>
        <dbReference type="EC" id="1.8.4.11"/>
    </reaction>
</comment>
<dbReference type="NCBIfam" id="TIGR00401">
    <property type="entry name" value="msrA"/>
    <property type="match status" value="1"/>
</dbReference>
<dbReference type="SUPFAM" id="SSF55068">
    <property type="entry name" value="Peptide methionine sulfoxide reductase"/>
    <property type="match status" value="1"/>
</dbReference>
<dbReference type="Pfam" id="PF01625">
    <property type="entry name" value="PMSR"/>
    <property type="match status" value="1"/>
</dbReference>
<dbReference type="GO" id="GO:0008113">
    <property type="term" value="F:peptide-methionine (S)-S-oxide reductase activity"/>
    <property type="evidence" value="ECO:0007669"/>
    <property type="project" value="UniProtKB-EC"/>
</dbReference>
<accession>A0ABU7GY79</accession>
<feature type="chain" id="PRO_5046512494" description="Peptide methionine sulfoxide reductase MsrA" evidence="5">
    <location>
        <begin position="20"/>
        <end position="200"/>
    </location>
</feature>
<name>A0ABU7GY79_9SPHI</name>
<feature type="signal peptide" evidence="5">
    <location>
        <begin position="1"/>
        <end position="19"/>
    </location>
</feature>
<gene>
    <name evidence="4 7" type="primary">msrA</name>
    <name evidence="7" type="ORF">VRU49_01045</name>
</gene>
<dbReference type="EMBL" id="JAZDQU010000001">
    <property type="protein sequence ID" value="MEE1883992.1"/>
    <property type="molecule type" value="Genomic_DNA"/>
</dbReference>
<proteinExistence type="inferred from homology"/>
<feature type="domain" description="Peptide methionine sulphoxide reductase MsrA" evidence="6">
    <location>
        <begin position="27"/>
        <end position="179"/>
    </location>
</feature>
<dbReference type="InterPro" id="IPR036509">
    <property type="entry name" value="Met_Sox_Rdtase_MsrA_sf"/>
</dbReference>
<evidence type="ECO:0000256" key="1">
    <source>
        <dbReference type="ARBA" id="ARBA00023002"/>
    </source>
</evidence>
<protein>
    <recommendedName>
        <fullName evidence="4">Peptide methionine sulfoxide reductase MsrA</fullName>
        <shortName evidence="4">Protein-methionine-S-oxide reductase</shortName>
        <ecNumber evidence="4">1.8.4.11</ecNumber>
    </recommendedName>
    <alternativeName>
        <fullName evidence="4">Peptide-methionine (S)-S-oxide reductase</fullName>
        <shortName evidence="4">Peptide Met(O) reductase</shortName>
    </alternativeName>
</protein>
<evidence type="ECO:0000313" key="8">
    <source>
        <dbReference type="Proteomes" id="UP001337681"/>
    </source>
</evidence>
<comment type="function">
    <text evidence="4">Has an important function as a repair enzyme for proteins that have been inactivated by oxidation. Catalyzes the reversible oxidation-reduction of methionine sulfoxide in proteins to methionine.</text>
</comment>
<comment type="catalytic activity">
    <reaction evidence="2 4">
        <text>L-methionyl-[protein] + [thioredoxin]-disulfide + H2O = L-methionyl-(S)-S-oxide-[protein] + [thioredoxin]-dithiol</text>
        <dbReference type="Rhea" id="RHEA:14217"/>
        <dbReference type="Rhea" id="RHEA-COMP:10698"/>
        <dbReference type="Rhea" id="RHEA-COMP:10700"/>
        <dbReference type="Rhea" id="RHEA-COMP:12313"/>
        <dbReference type="Rhea" id="RHEA-COMP:12315"/>
        <dbReference type="ChEBI" id="CHEBI:15377"/>
        <dbReference type="ChEBI" id="CHEBI:16044"/>
        <dbReference type="ChEBI" id="CHEBI:29950"/>
        <dbReference type="ChEBI" id="CHEBI:44120"/>
        <dbReference type="ChEBI" id="CHEBI:50058"/>
        <dbReference type="EC" id="1.8.4.11"/>
    </reaction>
</comment>
<dbReference type="Gene3D" id="3.30.1060.10">
    <property type="entry name" value="Peptide methionine sulphoxide reductase MsrA"/>
    <property type="match status" value="1"/>
</dbReference>
<dbReference type="HAMAP" id="MF_01401">
    <property type="entry name" value="MsrA"/>
    <property type="match status" value="1"/>
</dbReference>
<dbReference type="InterPro" id="IPR002569">
    <property type="entry name" value="Met_Sox_Rdtase_MsrA_dom"/>
</dbReference>
<keyword evidence="5" id="KW-0732">Signal</keyword>
<comment type="caution">
    <text evidence="7">The sequence shown here is derived from an EMBL/GenBank/DDBJ whole genome shotgun (WGS) entry which is preliminary data.</text>
</comment>
<evidence type="ECO:0000313" key="7">
    <source>
        <dbReference type="EMBL" id="MEE1883992.1"/>
    </source>
</evidence>
<evidence type="ECO:0000256" key="2">
    <source>
        <dbReference type="ARBA" id="ARBA00047806"/>
    </source>
</evidence>
<organism evidence="7 8">
    <name type="scientific">Pedobacter flavus</name>
    <dbReference type="NCBI Taxonomy" id="3113906"/>
    <lineage>
        <taxon>Bacteria</taxon>
        <taxon>Pseudomonadati</taxon>
        <taxon>Bacteroidota</taxon>
        <taxon>Sphingobacteriia</taxon>
        <taxon>Sphingobacteriales</taxon>
        <taxon>Sphingobacteriaceae</taxon>
        <taxon>Pedobacter</taxon>
    </lineage>
</organism>
<keyword evidence="8" id="KW-1185">Reference proteome</keyword>
<dbReference type="Proteomes" id="UP001337681">
    <property type="component" value="Unassembled WGS sequence"/>
</dbReference>
<evidence type="ECO:0000256" key="4">
    <source>
        <dbReference type="HAMAP-Rule" id="MF_01401"/>
    </source>
</evidence>
<sequence length="200" mass="23118">MRRLIFLALISLYSSVSIAQNKNLQRATFGMGCFWCTEAVFKSLKGVYNVKSGYEGGHVPNPSYQEVTTGETGHAEVVTLQFDPNIISYKELLEIFWKIHDPTTLNRQGADVGTQYRSVIFYHNKEQKVLAQEYKDAIDKAKIFKNKIVTEITPTKTFYVAENYHQDYYNLNKENPYCKQVILPKLNKLEALFKSKLKNR</sequence>
<evidence type="ECO:0000256" key="5">
    <source>
        <dbReference type="SAM" id="SignalP"/>
    </source>
</evidence>
<dbReference type="PANTHER" id="PTHR43774:SF1">
    <property type="entry name" value="PEPTIDE METHIONINE SULFOXIDE REDUCTASE MSRA 2"/>
    <property type="match status" value="1"/>
</dbReference>
<evidence type="ECO:0000256" key="3">
    <source>
        <dbReference type="ARBA" id="ARBA00048782"/>
    </source>
</evidence>
<reference evidence="7 8" key="1">
    <citation type="submission" date="2024-01" db="EMBL/GenBank/DDBJ databases">
        <title>Pedobacter sp. nov., isolated from oil-contaminated soil.</title>
        <authorList>
            <person name="Le N.T.T."/>
        </authorList>
    </citation>
    <scope>NUCLEOTIDE SEQUENCE [LARGE SCALE GENOMIC DNA]</scope>
    <source>
        <strain evidence="7 8">VNH31</strain>
    </source>
</reference>
<keyword evidence="1 4" id="KW-0560">Oxidoreductase</keyword>
<dbReference type="EC" id="1.8.4.11" evidence="4"/>